<dbReference type="EMBL" id="QTSX02004264">
    <property type="protein sequence ID" value="KAJ9067201.1"/>
    <property type="molecule type" value="Genomic_DNA"/>
</dbReference>
<protein>
    <submittedName>
        <fullName evidence="1">Uncharacterized protein</fullName>
    </submittedName>
</protein>
<keyword evidence="2" id="KW-1185">Reference proteome</keyword>
<name>A0ACC2SXX0_9FUNG</name>
<comment type="caution">
    <text evidence="1">The sequence shown here is derived from an EMBL/GenBank/DDBJ whole genome shotgun (WGS) entry which is preliminary data.</text>
</comment>
<evidence type="ECO:0000313" key="1">
    <source>
        <dbReference type="EMBL" id="KAJ9067201.1"/>
    </source>
</evidence>
<gene>
    <name evidence="1" type="ORF">DSO57_1001838</name>
</gene>
<proteinExistence type="predicted"/>
<dbReference type="Proteomes" id="UP001165960">
    <property type="component" value="Unassembled WGS sequence"/>
</dbReference>
<reference evidence="1" key="1">
    <citation type="submission" date="2022-04" db="EMBL/GenBank/DDBJ databases">
        <title>Genome of the entomopathogenic fungus Entomophthora muscae.</title>
        <authorList>
            <person name="Elya C."/>
            <person name="Lovett B.R."/>
            <person name="Lee E."/>
            <person name="Macias A.M."/>
            <person name="Hajek A.E."/>
            <person name="De Bivort B.L."/>
            <person name="Kasson M.T."/>
            <person name="De Fine Licht H.H."/>
            <person name="Stajich J.E."/>
        </authorList>
    </citation>
    <scope>NUCLEOTIDE SEQUENCE</scope>
    <source>
        <strain evidence="1">Berkeley</strain>
    </source>
</reference>
<sequence length="427" mass="48915">MASQADFSNNKKDFKAVESITWETDLEFLTTLISNLRNCRPNKKFPSEEEHASKIRRAAVVIVLRFNFGDEAQQSKQKNSNSLGLDEVHKTNLEAMGFTSPTGNNKRAPEFRISDLIQDVRRYRARLEILFMKRATHEGDRWSGHVAFPGGKQDALSDLNDFDTATRECLEEIGLDLKSSENFLFLGELDDRFITSRFGLNNLMILSPQIFLQIGKASPALKLEIKEVAAAGWVPISHVLHFLNQPSSKSFYHPQQSQKHWFNVDSSVWIDRFSFLGQKKSISQPIGKLMKFLFGGMHFTAIPLPSPFAPTLLWGVTLNILSDFVDLGHSPRQIQKVTPLEYPLPAFDLWPINYIMRWICRPDPLRKPATCRPSSTWESYFRTLHWVGSISLAARFVIVWLVARFFNSHRFNPSRIFARLTSRKLPA</sequence>
<evidence type="ECO:0000313" key="2">
    <source>
        <dbReference type="Proteomes" id="UP001165960"/>
    </source>
</evidence>
<accession>A0ACC2SXX0</accession>
<organism evidence="1 2">
    <name type="scientific">Entomophthora muscae</name>
    <dbReference type="NCBI Taxonomy" id="34485"/>
    <lineage>
        <taxon>Eukaryota</taxon>
        <taxon>Fungi</taxon>
        <taxon>Fungi incertae sedis</taxon>
        <taxon>Zoopagomycota</taxon>
        <taxon>Entomophthoromycotina</taxon>
        <taxon>Entomophthoromycetes</taxon>
        <taxon>Entomophthorales</taxon>
        <taxon>Entomophthoraceae</taxon>
        <taxon>Entomophthora</taxon>
    </lineage>
</organism>